<name>A0ABD0RTR0_CIRMR</name>
<gene>
    <name evidence="1" type="ORF">M9458_004400</name>
</gene>
<dbReference type="Proteomes" id="UP001529510">
    <property type="component" value="Unassembled WGS sequence"/>
</dbReference>
<keyword evidence="2" id="KW-1185">Reference proteome</keyword>
<accession>A0ABD0RTR0</accession>
<organism evidence="1 2">
    <name type="scientific">Cirrhinus mrigala</name>
    <name type="common">Mrigala</name>
    <dbReference type="NCBI Taxonomy" id="683832"/>
    <lineage>
        <taxon>Eukaryota</taxon>
        <taxon>Metazoa</taxon>
        <taxon>Chordata</taxon>
        <taxon>Craniata</taxon>
        <taxon>Vertebrata</taxon>
        <taxon>Euteleostomi</taxon>
        <taxon>Actinopterygii</taxon>
        <taxon>Neopterygii</taxon>
        <taxon>Teleostei</taxon>
        <taxon>Ostariophysi</taxon>
        <taxon>Cypriniformes</taxon>
        <taxon>Cyprinidae</taxon>
        <taxon>Labeoninae</taxon>
        <taxon>Labeonini</taxon>
        <taxon>Cirrhinus</taxon>
    </lineage>
</organism>
<feature type="non-terminal residue" evidence="1">
    <location>
        <position position="62"/>
    </location>
</feature>
<comment type="caution">
    <text evidence="1">The sequence shown here is derived from an EMBL/GenBank/DDBJ whole genome shotgun (WGS) entry which is preliminary data.</text>
</comment>
<sequence length="62" mass="6765">MHMLQLTIDQLPPHTAPMIPLHLFHSALARLPESVPACPPESAPALLDMALLPEFFAPMLSP</sequence>
<reference evidence="1 2" key="1">
    <citation type="submission" date="2024-05" db="EMBL/GenBank/DDBJ databases">
        <title>Genome sequencing and assembly of Indian major carp, Cirrhinus mrigala (Hamilton, 1822).</title>
        <authorList>
            <person name="Mohindra V."/>
            <person name="Chowdhury L.M."/>
            <person name="Lal K."/>
            <person name="Jena J.K."/>
        </authorList>
    </citation>
    <scope>NUCLEOTIDE SEQUENCE [LARGE SCALE GENOMIC DNA]</scope>
    <source>
        <strain evidence="1">CM1030</strain>
        <tissue evidence="1">Blood</tissue>
    </source>
</reference>
<evidence type="ECO:0000313" key="2">
    <source>
        <dbReference type="Proteomes" id="UP001529510"/>
    </source>
</evidence>
<dbReference type="EMBL" id="JAMKFB020000002">
    <property type="protein sequence ID" value="KAL0201213.1"/>
    <property type="molecule type" value="Genomic_DNA"/>
</dbReference>
<evidence type="ECO:0000313" key="1">
    <source>
        <dbReference type="EMBL" id="KAL0201213.1"/>
    </source>
</evidence>
<protein>
    <submittedName>
        <fullName evidence="1">Uncharacterized protein</fullName>
    </submittedName>
</protein>
<feature type="non-terminal residue" evidence="1">
    <location>
        <position position="1"/>
    </location>
</feature>
<proteinExistence type="predicted"/>
<dbReference type="AlphaFoldDB" id="A0ABD0RTR0"/>